<comment type="caution">
    <text evidence="2">The sequence shown here is derived from an EMBL/GenBank/DDBJ whole genome shotgun (WGS) entry which is preliminary data.</text>
</comment>
<proteinExistence type="predicted"/>
<dbReference type="AlphaFoldDB" id="A0A7C1IIH2"/>
<organism evidence="2">
    <name type="scientific">Fervidicoccus fontis</name>
    <dbReference type="NCBI Taxonomy" id="683846"/>
    <lineage>
        <taxon>Archaea</taxon>
        <taxon>Thermoproteota</taxon>
        <taxon>Thermoprotei</taxon>
        <taxon>Fervidicoccales</taxon>
        <taxon>Fervidicoccaceae</taxon>
        <taxon>Fervidicoccus</taxon>
    </lineage>
</organism>
<evidence type="ECO:0000313" key="2">
    <source>
        <dbReference type="EMBL" id="HDS11053.1"/>
    </source>
</evidence>
<feature type="domain" description="SpoVT-AbrB" evidence="1">
    <location>
        <begin position="15"/>
        <end position="62"/>
    </location>
</feature>
<dbReference type="SUPFAM" id="SSF89447">
    <property type="entry name" value="AbrB/MazE/MraZ-like"/>
    <property type="match status" value="1"/>
</dbReference>
<dbReference type="EMBL" id="DSDY01000166">
    <property type="protein sequence ID" value="HDS11053.1"/>
    <property type="molecule type" value="Genomic_DNA"/>
</dbReference>
<reference evidence="2" key="1">
    <citation type="journal article" date="2020" name="mSystems">
        <title>Genome- and Community-Level Interaction Insights into Carbon Utilization and Element Cycling Functions of Hydrothermarchaeota in Hydrothermal Sediment.</title>
        <authorList>
            <person name="Zhou Z."/>
            <person name="Liu Y."/>
            <person name="Xu W."/>
            <person name="Pan J."/>
            <person name="Luo Z.H."/>
            <person name="Li M."/>
        </authorList>
    </citation>
    <scope>NUCLEOTIDE SEQUENCE [LARGE SCALE GENOMIC DNA]</scope>
    <source>
        <strain evidence="2">SpSt-123</strain>
    </source>
</reference>
<accession>A0A7C1IIH2</accession>
<dbReference type="InterPro" id="IPR007159">
    <property type="entry name" value="SpoVT-AbrB_dom"/>
</dbReference>
<dbReference type="NCBIfam" id="TIGR01439">
    <property type="entry name" value="lp_hng_hel_AbrB"/>
    <property type="match status" value="1"/>
</dbReference>
<gene>
    <name evidence="2" type="ORF">ENO04_05525</name>
</gene>
<evidence type="ECO:0000259" key="1">
    <source>
        <dbReference type="PROSITE" id="PS51740"/>
    </source>
</evidence>
<dbReference type="Pfam" id="PF04014">
    <property type="entry name" value="MazE_antitoxin"/>
    <property type="match status" value="1"/>
</dbReference>
<name>A0A7C1IIH2_9CREN</name>
<dbReference type="SMART" id="SM00966">
    <property type="entry name" value="SpoVT_AbrB"/>
    <property type="match status" value="1"/>
</dbReference>
<protein>
    <submittedName>
        <fullName evidence="2">AbrB family transcriptional regulator</fullName>
    </submittedName>
</protein>
<dbReference type="Gene3D" id="2.10.260.10">
    <property type="match status" value="1"/>
</dbReference>
<dbReference type="GO" id="GO:0003677">
    <property type="term" value="F:DNA binding"/>
    <property type="evidence" value="ECO:0007669"/>
    <property type="project" value="InterPro"/>
</dbReference>
<sequence length="149" mass="16831">MEIHYHSRCLSLKYTSILRVDSKGRITIPQIVREALDIYEGKQLLAVADFEKKEILITPITSKTQALYEIKVELKDVPGALASFGEKMKELKLDQLIVKCSSIKRGELAECVSIAEPLDPPSFNPDNVKKALEESGFVYFVSIKQLEPY</sequence>
<dbReference type="PROSITE" id="PS51740">
    <property type="entry name" value="SPOVT_ABRB"/>
    <property type="match status" value="1"/>
</dbReference>
<dbReference type="InterPro" id="IPR037914">
    <property type="entry name" value="SpoVT-AbrB_sf"/>
</dbReference>